<protein>
    <submittedName>
        <fullName evidence="2">Uncharacterized protein</fullName>
    </submittedName>
</protein>
<name>A0AAW0D9Z8_9AGAR</name>
<evidence type="ECO:0000313" key="2">
    <source>
        <dbReference type="EMBL" id="KAK7047396.1"/>
    </source>
</evidence>
<keyword evidence="3" id="KW-1185">Reference proteome</keyword>
<dbReference type="Proteomes" id="UP001383192">
    <property type="component" value="Unassembled WGS sequence"/>
</dbReference>
<feature type="region of interest" description="Disordered" evidence="1">
    <location>
        <begin position="531"/>
        <end position="551"/>
    </location>
</feature>
<comment type="caution">
    <text evidence="2">The sequence shown here is derived from an EMBL/GenBank/DDBJ whole genome shotgun (WGS) entry which is preliminary data.</text>
</comment>
<dbReference type="EMBL" id="JAYKXP010000020">
    <property type="protein sequence ID" value="KAK7047396.1"/>
    <property type="molecule type" value="Genomic_DNA"/>
</dbReference>
<sequence>MPNSTTETAMQNLFDIAWTQKDRDKLYTPVLNTHGQQETQTIKLKCMFTFTPGQPKYIIIRREYYQALQDAISFFHGVGQFYTRYTKEDRESEWGMLIDKMEKKETEDKIPVIDWEIGKEIKNRHQVFFVTGSSGIGKTLWLYFVLIERLLLNLPTYFQTNHNYVSFWSQDGVQHLSTTDLSTQIPQDIWYLFDSNPDSDVINPPREVQESNCRIVVAATSSPGSRFKWADKLVNTDYKWNMKPTSVREVVTMNPYQEEAIPIDDERFTELFGTCARHVFKYAQKINTYRQELQTTLRAMTLDGFRELVQLPDPNNRIVGIYPGPTRDDPYVFIHTSEILRMVQQRFGAEWDRGVWGLFDAFRRDDDTRAVAGRILEDRIHEVLAGGGRWRGVELAMGGENSRRQVWLSLGPGAEISTSEPRASEAALDVRRFRSGEEEDLTTGYYRGSQTQDSFVLDVERKTMVVIQSTRQDVKKTDLEFEERWQQLRIQAGYRVYYVLITTDDDPETISKSGYERIIHICMSKKDLFPNAPAGSSSESSLRVWGYKPSK</sequence>
<proteinExistence type="predicted"/>
<reference evidence="2 3" key="1">
    <citation type="submission" date="2024-01" db="EMBL/GenBank/DDBJ databases">
        <title>A draft genome for a cacao thread blight-causing isolate of Paramarasmius palmivorus.</title>
        <authorList>
            <person name="Baruah I.K."/>
            <person name="Bukari Y."/>
            <person name="Amoako-Attah I."/>
            <person name="Meinhardt L.W."/>
            <person name="Bailey B.A."/>
            <person name="Cohen S.P."/>
        </authorList>
    </citation>
    <scope>NUCLEOTIDE SEQUENCE [LARGE SCALE GENOMIC DNA]</scope>
    <source>
        <strain evidence="2 3">GH-12</strain>
    </source>
</reference>
<gene>
    <name evidence="2" type="ORF">VNI00_006627</name>
</gene>
<evidence type="ECO:0000256" key="1">
    <source>
        <dbReference type="SAM" id="MobiDB-lite"/>
    </source>
</evidence>
<organism evidence="2 3">
    <name type="scientific">Paramarasmius palmivorus</name>
    <dbReference type="NCBI Taxonomy" id="297713"/>
    <lineage>
        <taxon>Eukaryota</taxon>
        <taxon>Fungi</taxon>
        <taxon>Dikarya</taxon>
        <taxon>Basidiomycota</taxon>
        <taxon>Agaricomycotina</taxon>
        <taxon>Agaricomycetes</taxon>
        <taxon>Agaricomycetidae</taxon>
        <taxon>Agaricales</taxon>
        <taxon>Marasmiineae</taxon>
        <taxon>Marasmiaceae</taxon>
        <taxon>Paramarasmius</taxon>
    </lineage>
</organism>
<evidence type="ECO:0000313" key="3">
    <source>
        <dbReference type="Proteomes" id="UP001383192"/>
    </source>
</evidence>
<dbReference type="AlphaFoldDB" id="A0AAW0D9Z8"/>
<accession>A0AAW0D9Z8</accession>